<dbReference type="CDD" id="cd04659">
    <property type="entry name" value="Piwi_piwi-like_ProArk"/>
    <property type="match status" value="1"/>
</dbReference>
<dbReference type="Pfam" id="PF13289">
    <property type="entry name" value="SIR2_2"/>
    <property type="match status" value="1"/>
</dbReference>
<dbReference type="SUPFAM" id="SSF52467">
    <property type="entry name" value="DHS-like NAD/FAD-binding domain"/>
    <property type="match status" value="1"/>
</dbReference>
<organism evidence="1 2">
    <name type="scientific">Phocaeicola vulgatus</name>
    <name type="common">Bacteroides vulgatus</name>
    <dbReference type="NCBI Taxonomy" id="821"/>
    <lineage>
        <taxon>Bacteria</taxon>
        <taxon>Pseudomonadati</taxon>
        <taxon>Bacteroidota</taxon>
        <taxon>Bacteroidia</taxon>
        <taxon>Bacteroidales</taxon>
        <taxon>Bacteroidaceae</taxon>
        <taxon>Phocaeicola</taxon>
    </lineage>
</organism>
<dbReference type="EMBL" id="JAQKEI010000007">
    <property type="protein sequence ID" value="MDB0851281.1"/>
    <property type="molecule type" value="Genomic_DNA"/>
</dbReference>
<proteinExistence type="predicted"/>
<sequence length="1047" mass="120422">MNMPENLYLEFDAFLRSIKQNLDGSFGVLLGAGASISSGIQSANDCIWDWKFLIYQSLSGNQKKLVDPKKSDLSKDIIQKWLDVQGKYPQLGSPEEYSFYAEASYPIDADRTKYFESLCNGKSPYVGYKLLCLLNKYGIVKSVWSTNFDGLVERAAQQANITPIAINLDCVDRIYRTESSSELLYIALHGDCKFRTLKNTEKELDSQNSEFVSALRRYFVDKNLIIIGYSGRDKSLMSALKEAFTDKGAGRLYWCGYGKDITPEIADLIQTIRSAGRQAFYIDTNGFDNVMLSLVKFCFNEDSNKQEEINEILKVISIDNTTTPFSIHDGSSTKKYLKSNLIPATFPDEIFQFQISYDKNENRWKYLREKIKEKPLIAVPYKDKVYAISTVSTINEVFGKNLISEIERVHVSIDEIEKNSYFKELFLKAVLYGISQIIGLGVDYKRSMLYKKDIYANKDNVTIHEAIECGLSFVPQKKYVLFSITPTVYFISNDQIKKELKQQYSHEYLDKMRNQQYEKKLQEWCNIMFNGKRLSFEIPVNSRSGFIFKISNNRGYAEIHHCGQGNITIYSPKGYNINQTLYHGIHINEPKLEFINPYVNKPAYDDNPMRGLSKYRPFDANYFDVFPKDVCIGIICPASYSSKFSEFLKRLNSTVSADNLSDYVHHYTGFSNIYNCRLDIPEIHSEKWVSINDNPKSAIDLAKTICAEGQKLSEQFPGIVLLIFIPNSWSNYRQFNYHGEIFDLHNYIKAFAAQHRFTTQFIEEKTLYDKMVCEISWWLSLALFVKALRTPWTLADLDQNTAYAGIGYSIKKQYSGKAEVVLGCSHIYNAQGQGLRYKLSKVEHPQFDKKKNPYLNFEEAYKFGMDILALFQDAMEKLPQRVVIHKRTPFKNDEIEGITNALKQAGISEIDLITITQEYDLKFIAEKIMYGQFLEDGYPVDRGTCIKLSSRNALLWTHGVVPSIQSNRRYYQGGRCIPAPLKITKYYGPGDLETIAKEILGFTKMNWNSFNLYTKLPATIDTSNTLAQVGNLLRQYNGVTYDYRFFI</sequence>
<dbReference type="InterPro" id="IPR029035">
    <property type="entry name" value="DHS-like_NAD/FAD-binding_dom"/>
</dbReference>
<dbReference type="InterPro" id="IPR012337">
    <property type="entry name" value="RNaseH-like_sf"/>
</dbReference>
<accession>A0AAP3JVG9</accession>
<dbReference type="GO" id="GO:0003676">
    <property type="term" value="F:nucleic acid binding"/>
    <property type="evidence" value="ECO:0007669"/>
    <property type="project" value="InterPro"/>
</dbReference>
<dbReference type="Gene3D" id="3.40.50.2300">
    <property type="match status" value="1"/>
</dbReference>
<dbReference type="RefSeq" id="WP_117856046.1">
    <property type="nucleotide sequence ID" value="NZ_JADPDR010000006.1"/>
</dbReference>
<protein>
    <submittedName>
        <fullName evidence="1">SIR2 family protein</fullName>
    </submittedName>
</protein>
<dbReference type="Gene3D" id="3.30.420.10">
    <property type="entry name" value="Ribonuclease H-like superfamily/Ribonuclease H"/>
    <property type="match status" value="1"/>
</dbReference>
<evidence type="ECO:0000313" key="1">
    <source>
        <dbReference type="EMBL" id="MDB0851281.1"/>
    </source>
</evidence>
<reference evidence="1" key="1">
    <citation type="submission" date="2023-01" db="EMBL/GenBank/DDBJ databases">
        <title>Human gut microbiome strain richness.</title>
        <authorList>
            <person name="Chen-Liaw A."/>
        </authorList>
    </citation>
    <scope>NUCLEOTIDE SEQUENCE</scope>
    <source>
        <strain evidence="1">H9_m1001271B151109d0_201107</strain>
    </source>
</reference>
<comment type="caution">
    <text evidence="1">The sequence shown here is derived from an EMBL/GenBank/DDBJ whole genome shotgun (WGS) entry which is preliminary data.</text>
</comment>
<dbReference type="InterPro" id="IPR036397">
    <property type="entry name" value="RNaseH_sf"/>
</dbReference>
<dbReference type="AlphaFoldDB" id="A0AAP3JVG9"/>
<name>A0AAP3JVG9_PHOVU</name>
<evidence type="ECO:0000313" key="2">
    <source>
        <dbReference type="Proteomes" id="UP001210999"/>
    </source>
</evidence>
<dbReference type="Gene3D" id="3.40.50.1220">
    <property type="entry name" value="TPP-binding domain"/>
    <property type="match status" value="1"/>
</dbReference>
<dbReference type="SUPFAM" id="SSF53098">
    <property type="entry name" value="Ribonuclease H-like"/>
    <property type="match status" value="1"/>
</dbReference>
<dbReference type="Proteomes" id="UP001210999">
    <property type="component" value="Unassembled WGS sequence"/>
</dbReference>
<gene>
    <name evidence="1" type="ORF">PL594_07145</name>
</gene>